<proteinExistence type="predicted"/>
<dbReference type="RefSeq" id="XP_003327544.1">
    <property type="nucleotide sequence ID" value="XM_003327496.1"/>
</dbReference>
<protein>
    <submittedName>
        <fullName evidence="1">Uncharacterized protein</fullName>
    </submittedName>
</protein>
<reference evidence="2" key="2">
    <citation type="journal article" date="2011" name="Proc. Natl. Acad. Sci. U.S.A.">
        <title>Obligate biotrophy features unraveled by the genomic analysis of rust fungi.</title>
        <authorList>
            <person name="Duplessis S."/>
            <person name="Cuomo C.A."/>
            <person name="Lin Y.-C."/>
            <person name="Aerts A."/>
            <person name="Tisserant E."/>
            <person name="Veneault-Fourrey C."/>
            <person name="Joly D.L."/>
            <person name="Hacquard S."/>
            <person name="Amselem J."/>
            <person name="Cantarel B.L."/>
            <person name="Chiu R."/>
            <person name="Coutinho P.M."/>
            <person name="Feau N."/>
            <person name="Field M."/>
            <person name="Frey P."/>
            <person name="Gelhaye E."/>
            <person name="Goldberg J."/>
            <person name="Grabherr M.G."/>
            <person name="Kodira C.D."/>
            <person name="Kohler A."/>
            <person name="Kuees U."/>
            <person name="Lindquist E.A."/>
            <person name="Lucas S.M."/>
            <person name="Mago R."/>
            <person name="Mauceli E."/>
            <person name="Morin E."/>
            <person name="Murat C."/>
            <person name="Pangilinan J.L."/>
            <person name="Park R."/>
            <person name="Pearson M."/>
            <person name="Quesneville H."/>
            <person name="Rouhier N."/>
            <person name="Sakthikumar S."/>
            <person name="Salamov A.A."/>
            <person name="Schmutz J."/>
            <person name="Selles B."/>
            <person name="Shapiro H."/>
            <person name="Tanguay P."/>
            <person name="Tuskan G.A."/>
            <person name="Henrissat B."/>
            <person name="Van de Peer Y."/>
            <person name="Rouze P."/>
            <person name="Ellis J.G."/>
            <person name="Dodds P.N."/>
            <person name="Schein J.E."/>
            <person name="Zhong S."/>
            <person name="Hamelin R.C."/>
            <person name="Grigoriev I.V."/>
            <person name="Szabo L.J."/>
            <person name="Martin F."/>
        </authorList>
    </citation>
    <scope>NUCLEOTIDE SEQUENCE [LARGE SCALE GENOMIC DNA]</scope>
    <source>
        <strain evidence="2">CRL 75-36-700-3 / race SCCL</strain>
    </source>
</reference>
<keyword evidence="2" id="KW-1185">Reference proteome</keyword>
<evidence type="ECO:0000313" key="1">
    <source>
        <dbReference type="EMBL" id="EFP83125.1"/>
    </source>
</evidence>
<organism evidence="1 2">
    <name type="scientific">Puccinia graminis f. sp. tritici (strain CRL 75-36-700-3 / race SCCL)</name>
    <name type="common">Black stem rust fungus</name>
    <dbReference type="NCBI Taxonomy" id="418459"/>
    <lineage>
        <taxon>Eukaryota</taxon>
        <taxon>Fungi</taxon>
        <taxon>Dikarya</taxon>
        <taxon>Basidiomycota</taxon>
        <taxon>Pucciniomycotina</taxon>
        <taxon>Pucciniomycetes</taxon>
        <taxon>Pucciniales</taxon>
        <taxon>Pucciniaceae</taxon>
        <taxon>Puccinia</taxon>
    </lineage>
</organism>
<dbReference type="KEGG" id="pgr:PGTG_09078"/>
<evidence type="ECO:0000313" key="2">
    <source>
        <dbReference type="Proteomes" id="UP000008783"/>
    </source>
</evidence>
<dbReference type="VEuPathDB" id="FungiDB:PGTG_09078"/>
<dbReference type="HOGENOM" id="CLU_2211259_0_0_1"/>
<sequence>MIPVQVLMAERNPSQPSRHTSLDGRQGFLLAFETWAGREYIYQCTHVTCQLEGNPSSQQGTWTSSTVKETLPAGKVHATGRKPFQQARYMYLDGWKENIPAGKVVPC</sequence>
<name>E3KFR1_PUCGT</name>
<dbReference type="AlphaFoldDB" id="E3KFR1"/>
<reference key="1">
    <citation type="submission" date="2007-01" db="EMBL/GenBank/DDBJ databases">
        <title>The Genome Sequence of Puccinia graminis f. sp. tritici Strain CRL 75-36-700-3.</title>
        <authorList>
            <consortium name="The Broad Institute Genome Sequencing Platform"/>
            <person name="Birren B."/>
            <person name="Lander E."/>
            <person name="Galagan J."/>
            <person name="Nusbaum C."/>
            <person name="Devon K."/>
            <person name="Cuomo C."/>
            <person name="Jaffe D."/>
            <person name="Butler J."/>
            <person name="Alvarez P."/>
            <person name="Gnerre S."/>
            <person name="Grabherr M."/>
            <person name="Mauceli E."/>
            <person name="Brockman W."/>
            <person name="Young S."/>
            <person name="LaButti K."/>
            <person name="Sykes S."/>
            <person name="DeCaprio D."/>
            <person name="Crawford M."/>
            <person name="Koehrsen M."/>
            <person name="Engels R."/>
            <person name="Montgomery P."/>
            <person name="Pearson M."/>
            <person name="Howarth C."/>
            <person name="Larson L."/>
            <person name="White J."/>
            <person name="Zeng Q."/>
            <person name="Kodira C."/>
            <person name="Yandava C."/>
            <person name="Alvarado L."/>
            <person name="O'Leary S."/>
            <person name="Szabo L."/>
            <person name="Dean R."/>
            <person name="Schein J."/>
        </authorList>
    </citation>
    <scope>NUCLEOTIDE SEQUENCE</scope>
    <source>
        <strain>CRL 75-36-700-3</strain>
    </source>
</reference>
<gene>
    <name evidence="1" type="ORF">PGTG_09078</name>
</gene>
<dbReference type="GeneID" id="10544838"/>
<dbReference type="EMBL" id="DS178285">
    <property type="protein sequence ID" value="EFP83125.1"/>
    <property type="molecule type" value="Genomic_DNA"/>
</dbReference>
<accession>E3KFR1</accession>
<dbReference type="Proteomes" id="UP000008783">
    <property type="component" value="Unassembled WGS sequence"/>
</dbReference>
<dbReference type="InParanoid" id="E3KFR1"/>